<dbReference type="InterPro" id="IPR003961">
    <property type="entry name" value="FN3_dom"/>
</dbReference>
<dbReference type="EMBL" id="LHPF02000021">
    <property type="protein sequence ID" value="PSC70184.1"/>
    <property type="molecule type" value="Genomic_DNA"/>
</dbReference>
<comment type="caution">
    <text evidence="3">The sequence shown here is derived from an EMBL/GenBank/DDBJ whole genome shotgun (WGS) entry which is preliminary data.</text>
</comment>
<feature type="domain" description="Fibronectin type-III" evidence="2">
    <location>
        <begin position="532"/>
        <end position="640"/>
    </location>
</feature>
<dbReference type="Proteomes" id="UP000239649">
    <property type="component" value="Unassembled WGS sequence"/>
</dbReference>
<organism evidence="3 4">
    <name type="scientific">Micractinium conductrix</name>
    <dbReference type="NCBI Taxonomy" id="554055"/>
    <lineage>
        <taxon>Eukaryota</taxon>
        <taxon>Viridiplantae</taxon>
        <taxon>Chlorophyta</taxon>
        <taxon>core chlorophytes</taxon>
        <taxon>Trebouxiophyceae</taxon>
        <taxon>Chlorellales</taxon>
        <taxon>Chlorellaceae</taxon>
        <taxon>Chlorella clade</taxon>
        <taxon>Micractinium</taxon>
    </lineage>
</organism>
<feature type="chain" id="PRO_5015159339" description="Fibronectin type-III domain-containing protein" evidence="1">
    <location>
        <begin position="29"/>
        <end position="642"/>
    </location>
</feature>
<keyword evidence="1" id="KW-0732">Signal</keyword>
<evidence type="ECO:0000256" key="1">
    <source>
        <dbReference type="SAM" id="SignalP"/>
    </source>
</evidence>
<evidence type="ECO:0000259" key="2">
    <source>
        <dbReference type="PROSITE" id="PS50853"/>
    </source>
</evidence>
<sequence>MSRSGAAPALLLALVALLCAADLPAVAGHPCPTYPTIAKIWNVKNTVWFELKPPYTQEPTFYAIVGDPNTPGKPITISGPGAKRLNGNLRYSINPLAYSSGVAYVFEAYSLTSRCGESEHSPPKRFVMPTLLPGEARITRISYRARSLCTQLTARLFFGTGCANMIVTVKPPPRRSGSWQKLRVTCFPASCGYPCSCGSAAGQAYLEGDDVPACDRVFQGTAPSTIPGSDGMVRVNVPFVARDLDVKYICSVYAFNQAGKAPITFFGGSRSAAQSGTTTLAFGPPTKIPTIRTLSVTLQNKLTVVVQQQADVPKTIVVTVKPLDRSGPSLVKYGPGKLTAQGLEFHFGPSEGLLWSTKYEVTAAYYNGAYGSGYYLVGSASPSKRITTPVNPATLPSISEILMKDRRQCTELSWDQFYDGGCAELEVRVKRPALLTTDMPSGLYNLRCVPVSCALEDLEPAVGRRLAFSIIPPCERILEVSGYGSRGSDGRRVFRLPFTATIANQDYKCQVALRTGDAFGPYSEPAKPVTLPLGPPTSQGPSGAPTIETITADPAGRLAVKINTYITGGSYFMVGRPVDGEAGKEVRVPFSGTTGYVSASAYTPGTPYEFTVSYVTGEYGSAYFFIGVPSAPKAFTTPADGR</sequence>
<evidence type="ECO:0000313" key="4">
    <source>
        <dbReference type="Proteomes" id="UP000239649"/>
    </source>
</evidence>
<reference evidence="3 4" key="1">
    <citation type="journal article" date="2018" name="Plant J.">
        <title>Genome sequences of Chlorella sorokiniana UTEX 1602 and Micractinium conductrix SAG 241.80: implications to maltose excretion by a green alga.</title>
        <authorList>
            <person name="Arriola M.B."/>
            <person name="Velmurugan N."/>
            <person name="Zhang Y."/>
            <person name="Plunkett M.H."/>
            <person name="Hondzo H."/>
            <person name="Barney B.M."/>
        </authorList>
    </citation>
    <scope>NUCLEOTIDE SEQUENCE [LARGE SCALE GENOMIC DNA]</scope>
    <source>
        <strain evidence="3 4">SAG 241.80</strain>
    </source>
</reference>
<keyword evidence="4" id="KW-1185">Reference proteome</keyword>
<gene>
    <name evidence="3" type="ORF">C2E20_6274</name>
</gene>
<accession>A0A2P6V7W8</accession>
<name>A0A2P6V7W8_9CHLO</name>
<evidence type="ECO:0000313" key="3">
    <source>
        <dbReference type="EMBL" id="PSC70184.1"/>
    </source>
</evidence>
<dbReference type="AlphaFoldDB" id="A0A2P6V7W8"/>
<protein>
    <recommendedName>
        <fullName evidence="2">Fibronectin type-III domain-containing protein</fullName>
    </recommendedName>
</protein>
<dbReference type="PROSITE" id="PS50853">
    <property type="entry name" value="FN3"/>
    <property type="match status" value="1"/>
</dbReference>
<proteinExistence type="predicted"/>
<feature type="signal peptide" evidence="1">
    <location>
        <begin position="1"/>
        <end position="28"/>
    </location>
</feature>